<feature type="region of interest" description="Disordered" evidence="3">
    <location>
        <begin position="197"/>
        <end position="217"/>
    </location>
</feature>
<evidence type="ECO:0000256" key="1">
    <source>
        <dbReference type="ARBA" id="ARBA00004474"/>
    </source>
</evidence>
<evidence type="ECO:0000256" key="4">
    <source>
        <dbReference type="SAM" id="SignalP"/>
    </source>
</evidence>
<proteinExistence type="predicted"/>
<dbReference type="EMBL" id="JAFCMP010000046">
    <property type="protein sequence ID" value="KAG5189745.1"/>
    <property type="molecule type" value="Genomic_DNA"/>
</dbReference>
<feature type="chain" id="PRO_5032765881" description="Plastid lipid-associated protein/fibrillin conserved domain-containing protein" evidence="4">
    <location>
        <begin position="18"/>
        <end position="478"/>
    </location>
</feature>
<evidence type="ECO:0000313" key="6">
    <source>
        <dbReference type="EMBL" id="KAG5189745.1"/>
    </source>
</evidence>
<keyword evidence="7" id="KW-1185">Reference proteome</keyword>
<evidence type="ECO:0000313" key="7">
    <source>
        <dbReference type="Proteomes" id="UP000664859"/>
    </source>
</evidence>
<accession>A0A836CKA5</accession>
<dbReference type="InterPro" id="IPR006843">
    <property type="entry name" value="PAP/fibrillin_dom"/>
</dbReference>
<dbReference type="GO" id="GO:0009536">
    <property type="term" value="C:plastid"/>
    <property type="evidence" value="ECO:0007669"/>
    <property type="project" value="UniProtKB-SubCell"/>
</dbReference>
<comment type="subcellular location">
    <subcellularLocation>
        <location evidence="1">Plastid</location>
    </subcellularLocation>
</comment>
<evidence type="ECO:0000256" key="2">
    <source>
        <dbReference type="ARBA" id="ARBA00022640"/>
    </source>
</evidence>
<dbReference type="AlphaFoldDB" id="A0A836CKA5"/>
<keyword evidence="4" id="KW-0732">Signal</keyword>
<sequence length="478" mass="49704">MAKQLRVLALAPLCAQAFVGVRPGGFTVQVVHKRGYVNTMAASTQPDNSDAHTVVEEVGEKLRDAIMDASDTVWSAVETKLAEAADIHPLEDLGKMLMELEDKYFATSSAASPTSSYLSTLGGSPTPPPLNITAEPEEVITMEASVAEIAAELDTGAEAAEAIGGTPVPAVAAPVQEASATVGSEAKAVPSAAVATPAAPPAKATPAKQQSKAGLDLQRPAQVQNVIESLQKRAVAMYKGAAQAASAGFVRDEDVPAVAVAAAAAAVADAMPEIAPPRASEAMLEKRLEDLLKTSDMSPARMSEQDQAALTTLHKSTRLTTHLHATHQVTTLEALEASTPPGAHPLHSPLLTGDWALVYSSSGSVFKAALGKKRSAFFKVSSPTQSVDAAAGTVLNSALLRLRLTPLRLRARQAGTFTLDKGSGAPGATAIVNFARGGFGRFAKLFRRGTAAVTVTYLSTGWRICRSDGVVLAFRKVQ</sequence>
<keyword evidence="2" id="KW-0934">Plastid</keyword>
<feature type="compositionally biased region" description="Low complexity" evidence="3">
    <location>
        <begin position="197"/>
        <end position="213"/>
    </location>
</feature>
<protein>
    <recommendedName>
        <fullName evidence="5">Plastid lipid-associated protein/fibrillin conserved domain-containing protein</fullName>
    </recommendedName>
</protein>
<feature type="domain" description="Plastid lipid-associated protein/fibrillin conserved" evidence="5">
    <location>
        <begin position="328"/>
        <end position="400"/>
    </location>
</feature>
<reference evidence="6" key="1">
    <citation type="submission" date="2021-02" db="EMBL/GenBank/DDBJ databases">
        <title>First Annotated Genome of the Yellow-green Alga Tribonema minus.</title>
        <authorList>
            <person name="Mahan K.M."/>
        </authorList>
    </citation>
    <scope>NUCLEOTIDE SEQUENCE</scope>
    <source>
        <strain evidence="6">UTEX B ZZ1240</strain>
    </source>
</reference>
<feature type="signal peptide" evidence="4">
    <location>
        <begin position="1"/>
        <end position="17"/>
    </location>
</feature>
<organism evidence="6 7">
    <name type="scientific">Tribonema minus</name>
    <dbReference type="NCBI Taxonomy" id="303371"/>
    <lineage>
        <taxon>Eukaryota</taxon>
        <taxon>Sar</taxon>
        <taxon>Stramenopiles</taxon>
        <taxon>Ochrophyta</taxon>
        <taxon>PX clade</taxon>
        <taxon>Xanthophyceae</taxon>
        <taxon>Tribonematales</taxon>
        <taxon>Tribonemataceae</taxon>
        <taxon>Tribonema</taxon>
    </lineage>
</organism>
<evidence type="ECO:0000256" key="3">
    <source>
        <dbReference type="SAM" id="MobiDB-lite"/>
    </source>
</evidence>
<dbReference type="Pfam" id="PF04755">
    <property type="entry name" value="PAP_fibrillin"/>
    <property type="match status" value="1"/>
</dbReference>
<evidence type="ECO:0000259" key="5">
    <source>
        <dbReference type="Pfam" id="PF04755"/>
    </source>
</evidence>
<gene>
    <name evidence="6" type="ORF">JKP88DRAFT_262089</name>
</gene>
<dbReference type="Proteomes" id="UP000664859">
    <property type="component" value="Unassembled WGS sequence"/>
</dbReference>
<name>A0A836CKA5_9STRA</name>
<comment type="caution">
    <text evidence="6">The sequence shown here is derived from an EMBL/GenBank/DDBJ whole genome shotgun (WGS) entry which is preliminary data.</text>
</comment>